<dbReference type="HOGENOM" id="CLU_028832_0_0_1"/>
<dbReference type="OrthoDB" id="2434934at2759"/>
<accession>A0A0C3S864</accession>
<dbReference type="EMBL" id="KN840553">
    <property type="protein sequence ID" value="KIP05110.1"/>
    <property type="molecule type" value="Genomic_DNA"/>
</dbReference>
<name>A0A0C3S864_PHLG1</name>
<feature type="region of interest" description="Disordered" evidence="1">
    <location>
        <begin position="404"/>
        <end position="430"/>
    </location>
</feature>
<keyword evidence="3" id="KW-1185">Reference proteome</keyword>
<sequence>MKRSVRISSADKKAKESAVILRSLIVGPTGITLANVKAKPISKPKVEKVKSQLLKPKTANRVIAQLRTLPASAEPLSRPDGDSAHRPAAPIHAVCLRFTDAEAETRHFSKLHAASQDNTADLGISITSAPVGAASVYSASVAQLRVVFDEMDLVNLVTAPNMGLGAPADAPGILSGSVPTAQTIIEGVEEITPQLMALGYATGKAILPDHSGMNPPVDRMSVLTYWWGFEVCMPPSTLEYLSNVPSIAHAVINVLTAMSVLNEGVREILPFVRYISSFIDTEFNMIKRADHGKGVVCAATWLVPAALVPRPWDFAPAPAAPVYSTLAENVVKSSEPAASDEPTTSPLAPSVELPSSRPASPSTLLPPIAIHATSFDEPQVNNSPPVDDTSVEVERNIEASEGDKLPIVAVVPPTPTSVNTTSSAETVAAA</sequence>
<evidence type="ECO:0000256" key="1">
    <source>
        <dbReference type="SAM" id="MobiDB-lite"/>
    </source>
</evidence>
<proteinExistence type="predicted"/>
<dbReference type="AlphaFoldDB" id="A0A0C3S864"/>
<evidence type="ECO:0000313" key="2">
    <source>
        <dbReference type="EMBL" id="KIP05110.1"/>
    </source>
</evidence>
<evidence type="ECO:0000313" key="3">
    <source>
        <dbReference type="Proteomes" id="UP000053257"/>
    </source>
</evidence>
<protein>
    <submittedName>
        <fullName evidence="2">Uncharacterized protein</fullName>
    </submittedName>
</protein>
<reference evidence="2 3" key="1">
    <citation type="journal article" date="2014" name="PLoS Genet.">
        <title>Analysis of the Phlebiopsis gigantea genome, transcriptome and secretome provides insight into its pioneer colonization strategies of wood.</title>
        <authorList>
            <person name="Hori C."/>
            <person name="Ishida T."/>
            <person name="Igarashi K."/>
            <person name="Samejima M."/>
            <person name="Suzuki H."/>
            <person name="Master E."/>
            <person name="Ferreira P."/>
            <person name="Ruiz-Duenas F.J."/>
            <person name="Held B."/>
            <person name="Canessa P."/>
            <person name="Larrondo L.F."/>
            <person name="Schmoll M."/>
            <person name="Druzhinina I.S."/>
            <person name="Kubicek C.P."/>
            <person name="Gaskell J.A."/>
            <person name="Kersten P."/>
            <person name="St John F."/>
            <person name="Glasner J."/>
            <person name="Sabat G."/>
            <person name="Splinter BonDurant S."/>
            <person name="Syed K."/>
            <person name="Yadav J."/>
            <person name="Mgbeahuruike A.C."/>
            <person name="Kovalchuk A."/>
            <person name="Asiegbu F.O."/>
            <person name="Lackner G."/>
            <person name="Hoffmeister D."/>
            <person name="Rencoret J."/>
            <person name="Gutierrez A."/>
            <person name="Sun H."/>
            <person name="Lindquist E."/>
            <person name="Barry K."/>
            <person name="Riley R."/>
            <person name="Grigoriev I.V."/>
            <person name="Henrissat B."/>
            <person name="Kues U."/>
            <person name="Berka R.M."/>
            <person name="Martinez A.T."/>
            <person name="Covert S.F."/>
            <person name="Blanchette R.A."/>
            <person name="Cullen D."/>
        </authorList>
    </citation>
    <scope>NUCLEOTIDE SEQUENCE [LARGE SCALE GENOMIC DNA]</scope>
    <source>
        <strain evidence="2 3">11061_1 CR5-6</strain>
    </source>
</reference>
<organism evidence="2 3">
    <name type="scientific">Phlebiopsis gigantea (strain 11061_1 CR5-6)</name>
    <name type="common">White-rot fungus</name>
    <name type="synonym">Peniophora gigantea</name>
    <dbReference type="NCBI Taxonomy" id="745531"/>
    <lineage>
        <taxon>Eukaryota</taxon>
        <taxon>Fungi</taxon>
        <taxon>Dikarya</taxon>
        <taxon>Basidiomycota</taxon>
        <taxon>Agaricomycotina</taxon>
        <taxon>Agaricomycetes</taxon>
        <taxon>Polyporales</taxon>
        <taxon>Phanerochaetaceae</taxon>
        <taxon>Phlebiopsis</taxon>
    </lineage>
</organism>
<gene>
    <name evidence="2" type="ORF">PHLGIDRAFT_108679</name>
</gene>
<feature type="region of interest" description="Disordered" evidence="1">
    <location>
        <begin position="334"/>
        <end position="363"/>
    </location>
</feature>
<dbReference type="Proteomes" id="UP000053257">
    <property type="component" value="Unassembled WGS sequence"/>
</dbReference>